<evidence type="ECO:0000256" key="2">
    <source>
        <dbReference type="ARBA" id="ARBA00022723"/>
    </source>
</evidence>
<dbReference type="SFLD" id="SFLDG01067">
    <property type="entry name" value="SPASM/twitch_domain_containing"/>
    <property type="match status" value="1"/>
</dbReference>
<gene>
    <name evidence="6" type="ORF">A3A48_00480</name>
</gene>
<dbReference type="InterPro" id="IPR013785">
    <property type="entry name" value="Aldolase_TIM"/>
</dbReference>
<dbReference type="InterPro" id="IPR050377">
    <property type="entry name" value="Radical_SAM_PqqE_MftC-like"/>
</dbReference>
<keyword evidence="4" id="KW-0411">Iron-sulfur</keyword>
<sequence length="479" mass="53963">MTERTNHTLAVKTTKVEILSSEERLPIKVKEDVFLVRGAKRGAICDTNAGNVYSINEFAVKVIAGQQDDPEYQAQLQQMGLTNGERPVPQEVKRAEPKLNFVWFEIISDDCNESCAHCYAESMPPSHRKALGIENGDNPQILDPRPKLKVEEWQRLIREAFDLGCRQCQFIGGEPFVYHDGGKRVIDLAAYAKEVGFEFIEIFTNATLLNTGTIQRIKELGVHMAVSLYSSVPDVHNSITHLPRSHQMTTNNLKRLKEAEVPTRVESVLMHANQHTVAQTMIFIDELGFEPHNPDVLRPKGRGDNPEIQPDDEYLVRYGLMLGPNFSAPKRVFERYSSSHSCLAGKITITDRGDILPCIFSRDQVTGNVVKAGSLKAVLEKDPINDIWTTTKDDVLVCQDCEYRYVCFDCRPLSQGANGGREYQRAPYPRCTYNPYEGEWGGGTWKLDENGNPYYDETLKPIIEKVRSDGNLGAQTKGH</sequence>
<dbReference type="STRING" id="1797724.A3A48_00480"/>
<keyword evidence="2" id="KW-0479">Metal-binding</keyword>
<dbReference type="CDD" id="cd01335">
    <property type="entry name" value="Radical_SAM"/>
    <property type="match status" value="1"/>
</dbReference>
<evidence type="ECO:0000256" key="4">
    <source>
        <dbReference type="ARBA" id="ARBA00023014"/>
    </source>
</evidence>
<accession>A0A1F5GVF1</accession>
<dbReference type="GO" id="GO:0046872">
    <property type="term" value="F:metal ion binding"/>
    <property type="evidence" value="ECO:0007669"/>
    <property type="project" value="UniProtKB-KW"/>
</dbReference>
<dbReference type="PANTHER" id="PTHR11228">
    <property type="entry name" value="RADICAL SAM DOMAIN PROTEIN"/>
    <property type="match status" value="1"/>
</dbReference>
<evidence type="ECO:0000256" key="1">
    <source>
        <dbReference type="ARBA" id="ARBA00022691"/>
    </source>
</evidence>
<dbReference type="InterPro" id="IPR058240">
    <property type="entry name" value="rSAM_sf"/>
</dbReference>
<evidence type="ECO:0000313" key="6">
    <source>
        <dbReference type="EMBL" id="OGD95890.1"/>
    </source>
</evidence>
<dbReference type="PROSITE" id="PS51918">
    <property type="entry name" value="RADICAL_SAM"/>
    <property type="match status" value="1"/>
</dbReference>
<organism evidence="6 7">
    <name type="scientific">Candidatus Curtissbacteria bacterium RIFCSPLOWO2_01_FULL_37_9</name>
    <dbReference type="NCBI Taxonomy" id="1797724"/>
    <lineage>
        <taxon>Bacteria</taxon>
        <taxon>Candidatus Curtissiibacteriota</taxon>
    </lineage>
</organism>
<evidence type="ECO:0000256" key="3">
    <source>
        <dbReference type="ARBA" id="ARBA00023004"/>
    </source>
</evidence>
<dbReference type="GO" id="GO:0051536">
    <property type="term" value="F:iron-sulfur cluster binding"/>
    <property type="evidence" value="ECO:0007669"/>
    <property type="project" value="UniProtKB-KW"/>
</dbReference>
<evidence type="ECO:0000259" key="5">
    <source>
        <dbReference type="PROSITE" id="PS51918"/>
    </source>
</evidence>
<dbReference type="Proteomes" id="UP000178336">
    <property type="component" value="Unassembled WGS sequence"/>
</dbReference>
<dbReference type="PANTHER" id="PTHR11228:SF34">
    <property type="entry name" value="TUNGSTEN-CONTAINING ALDEHYDE FERREDOXIN OXIDOREDUCTASE COFACTOR MODIFYING PROTEIN"/>
    <property type="match status" value="1"/>
</dbReference>
<protein>
    <recommendedName>
        <fullName evidence="5">Radical SAM core domain-containing protein</fullName>
    </recommendedName>
</protein>
<keyword evidence="1" id="KW-0949">S-adenosyl-L-methionine</keyword>
<dbReference type="Gene3D" id="3.20.20.70">
    <property type="entry name" value="Aldolase class I"/>
    <property type="match status" value="1"/>
</dbReference>
<dbReference type="SFLD" id="SFLDS00029">
    <property type="entry name" value="Radical_SAM"/>
    <property type="match status" value="1"/>
</dbReference>
<dbReference type="AlphaFoldDB" id="A0A1F5GVF1"/>
<proteinExistence type="predicted"/>
<name>A0A1F5GVF1_9BACT</name>
<dbReference type="InterPro" id="IPR007197">
    <property type="entry name" value="rSAM"/>
</dbReference>
<keyword evidence="3" id="KW-0408">Iron</keyword>
<comment type="caution">
    <text evidence="6">The sequence shown here is derived from an EMBL/GenBank/DDBJ whole genome shotgun (WGS) entry which is preliminary data.</text>
</comment>
<dbReference type="SFLD" id="SFLDG01386">
    <property type="entry name" value="main_SPASM_domain-containing"/>
    <property type="match status" value="1"/>
</dbReference>
<reference evidence="6 7" key="1">
    <citation type="journal article" date="2016" name="Nat. Commun.">
        <title>Thousands of microbial genomes shed light on interconnected biogeochemical processes in an aquifer system.</title>
        <authorList>
            <person name="Anantharaman K."/>
            <person name="Brown C.T."/>
            <person name="Hug L.A."/>
            <person name="Sharon I."/>
            <person name="Castelle C.J."/>
            <person name="Probst A.J."/>
            <person name="Thomas B.C."/>
            <person name="Singh A."/>
            <person name="Wilkins M.J."/>
            <person name="Karaoz U."/>
            <person name="Brodie E.L."/>
            <person name="Williams K.H."/>
            <person name="Hubbard S.S."/>
            <person name="Banfield J.F."/>
        </authorList>
    </citation>
    <scope>NUCLEOTIDE SEQUENCE [LARGE SCALE GENOMIC DNA]</scope>
</reference>
<feature type="domain" description="Radical SAM core" evidence="5">
    <location>
        <begin position="97"/>
        <end position="331"/>
    </location>
</feature>
<dbReference type="SUPFAM" id="SSF102114">
    <property type="entry name" value="Radical SAM enzymes"/>
    <property type="match status" value="1"/>
</dbReference>
<evidence type="ECO:0000313" key="7">
    <source>
        <dbReference type="Proteomes" id="UP000178336"/>
    </source>
</evidence>
<dbReference type="EMBL" id="MFBN01000006">
    <property type="protein sequence ID" value="OGD95890.1"/>
    <property type="molecule type" value="Genomic_DNA"/>
</dbReference>
<dbReference type="GO" id="GO:0003824">
    <property type="term" value="F:catalytic activity"/>
    <property type="evidence" value="ECO:0007669"/>
    <property type="project" value="InterPro"/>
</dbReference>
<dbReference type="Pfam" id="PF04055">
    <property type="entry name" value="Radical_SAM"/>
    <property type="match status" value="1"/>
</dbReference>